<feature type="compositionally biased region" description="Polar residues" evidence="1">
    <location>
        <begin position="438"/>
        <end position="467"/>
    </location>
</feature>
<sequence>MPPVPSKTPEYASRAPLQEEAGEVLLWKDDFDFFKDAETTVDLPEGVQPLNTDEAEKTDDFMSKVASCLNIKRGSQLISQAEKDLLTRSCDWGRFRVPTPYNQLSLRLSNLLLGSQYQPGDEPATVYQLNDQAMGGRERWVTFSTQCMMLLGIPISGRLYEEFIPLPSTVHGHVQTLHNIYADECPLQLNEGPGLVTIATWVNHFFGNDPVSIQSFLPDGFVDPTKPLYEDRGFHVELRNDRPTAIMCDLEMSYVYTYPLVVYRATFIAAWLCTYCVPVEEGKFIRPEVFAMVVEIAQGSRRAIGITSMAFLYRALNNIHHYVAARKALAILDPPCIVDFRNYRSKDFKSEHELFWDFNQDGSAVDLLVSCTVGGVTYRRGDHFDNQVYCPHRFALIPRKNHRNFCNDDISPSINLRAILYQFSLSVVRPDVRFTISNGASKETPTQQQKPAESVSTPPECQERSTQAEAKTTSPSPAASPKPTEVLKPGSKQSGENIEESRACKAHSDDIATRASFQTSQHESLTLSPREFSDIEALLDGGTNPETGLSLDSPTFSNATQEDHVDSHLPENDEACTESKFDTGREESSPQVAGTVVARSRPVARRRAVARGCNRLSVRSEKIGW</sequence>
<protein>
    <recommendedName>
        <fullName evidence="3">Aminotransferase-like plant mobile domain-containing protein</fullName>
    </recommendedName>
</protein>
<evidence type="ECO:0000256" key="1">
    <source>
        <dbReference type="SAM" id="MobiDB-lite"/>
    </source>
</evidence>
<name>Q5Z8C0_ORYSJ</name>
<proteinExistence type="predicted"/>
<dbReference type="Proteomes" id="UP000817658">
    <property type="component" value="Chromosome 1"/>
</dbReference>
<accession>Q5Z8C0</accession>
<feature type="compositionally biased region" description="Basic and acidic residues" evidence="1">
    <location>
        <begin position="499"/>
        <end position="509"/>
    </location>
</feature>
<dbReference type="AlphaFoldDB" id="Q5Z8C0"/>
<dbReference type="EMBL" id="AP003856">
    <property type="protein sequence ID" value="BAD53969.1"/>
    <property type="molecule type" value="Genomic_DNA"/>
</dbReference>
<evidence type="ECO:0000313" key="2">
    <source>
        <dbReference type="EMBL" id="BAD53969.1"/>
    </source>
</evidence>
<feature type="compositionally biased region" description="Basic and acidic residues" evidence="1">
    <location>
        <begin position="561"/>
        <end position="588"/>
    </location>
</feature>
<feature type="region of interest" description="Disordered" evidence="1">
    <location>
        <begin position="558"/>
        <end position="599"/>
    </location>
</feature>
<organism evidence="2">
    <name type="scientific">Oryza sativa subsp. japonica</name>
    <name type="common">Rice</name>
    <dbReference type="NCBI Taxonomy" id="39947"/>
    <lineage>
        <taxon>Eukaryota</taxon>
        <taxon>Viridiplantae</taxon>
        <taxon>Streptophyta</taxon>
        <taxon>Embryophyta</taxon>
        <taxon>Tracheophyta</taxon>
        <taxon>Spermatophyta</taxon>
        <taxon>Magnoliopsida</taxon>
        <taxon>Liliopsida</taxon>
        <taxon>Poales</taxon>
        <taxon>Poaceae</taxon>
        <taxon>BOP clade</taxon>
        <taxon>Oryzoideae</taxon>
        <taxon>Oryzeae</taxon>
        <taxon>Oryzinae</taxon>
        <taxon>Oryza</taxon>
        <taxon>Oryza sativa</taxon>
    </lineage>
</organism>
<reference evidence="2" key="1">
    <citation type="journal article" date="2002" name="Nature">
        <title>The genome sequence and structure of rice chromosome 1.</title>
        <authorList>
            <person name="Sasaki T."/>
            <person name="Matsumoto T."/>
            <person name="Yamamoto K."/>
            <person name="Sakata K."/>
            <person name="Baba T."/>
            <person name="Katayose Y."/>
            <person name="Wu J."/>
            <person name="Niimura Y."/>
            <person name="Cheng Z."/>
            <person name="Nagamura Y."/>
            <person name="Antonio B.A."/>
            <person name="Kanamori H."/>
            <person name="Hosokawa S."/>
            <person name="Masukawa M."/>
            <person name="Arikawa K."/>
            <person name="Chiden Y."/>
            <person name="Hayashi M."/>
            <person name="Okamoto M."/>
            <person name="Ando T."/>
            <person name="Aoki H."/>
            <person name="Arita K."/>
            <person name="Hamada M."/>
            <person name="Harada C."/>
            <person name="Hijishita S."/>
            <person name="Honda M."/>
            <person name="Ichikawa Y."/>
            <person name="Idonuma A."/>
            <person name="Iijima M."/>
            <person name="Ikeda M."/>
            <person name="Ikeno M."/>
            <person name="Itoh S."/>
            <person name="Itoh T."/>
            <person name="Itoh Y."/>
            <person name="Itoh Y."/>
            <person name="Iwabuchi A."/>
            <person name="Kamiya K."/>
            <person name="Karasawa W."/>
            <person name="Katagiri S."/>
            <person name="Kikuta A."/>
            <person name="Kobayashi N."/>
            <person name="Kono I."/>
            <person name="Machita K."/>
            <person name="Maehara T."/>
            <person name="Mizuno H."/>
            <person name="Mizubayashi T."/>
            <person name="Mukai Y."/>
            <person name="Nagasaki H."/>
            <person name="Nakashima M."/>
            <person name="Nakama Y."/>
            <person name="Nakamichi Y."/>
            <person name="Nakamura M."/>
            <person name="Namiki N."/>
            <person name="Negishi M."/>
            <person name="Ohta I."/>
            <person name="Ono N."/>
            <person name="Saji S."/>
            <person name="Sakai K."/>
            <person name="Shibata M."/>
            <person name="Shimokawa T."/>
            <person name="Shomura A."/>
            <person name="Song J."/>
            <person name="Takazaki Y."/>
            <person name="Terasawa K."/>
            <person name="Tsuji K."/>
            <person name="Waki K."/>
            <person name="Yamagata H."/>
            <person name="Yamane H."/>
            <person name="Yoshiki S."/>
            <person name="Yoshihara R."/>
            <person name="Yukawa K."/>
            <person name="Zhong H."/>
            <person name="Iwama H."/>
            <person name="Endo T."/>
            <person name="Ito H."/>
            <person name="Hahn J.H."/>
            <person name="Kim H.I."/>
            <person name="Eun M.Y."/>
            <person name="Yano M."/>
            <person name="Jiang J."/>
            <person name="Gojobori T."/>
        </authorList>
    </citation>
    <scope>NUCLEOTIDE SEQUENCE [LARGE SCALE GENOMIC DNA]</scope>
</reference>
<evidence type="ECO:0008006" key="3">
    <source>
        <dbReference type="Google" id="ProtNLM"/>
    </source>
</evidence>
<feature type="region of interest" description="Disordered" evidence="1">
    <location>
        <begin position="438"/>
        <end position="509"/>
    </location>
</feature>
<gene>
    <name evidence="2" type="primary">P0697D09.35</name>
</gene>
<feature type="compositionally biased region" description="Low complexity" evidence="1">
    <location>
        <begin position="468"/>
        <end position="484"/>
    </location>
</feature>